<organism evidence="1 2">
    <name type="scientific">Heyndrickxia coagulans</name>
    <name type="common">Weizmannia coagulans</name>
    <dbReference type="NCBI Taxonomy" id="1398"/>
    <lineage>
        <taxon>Bacteria</taxon>
        <taxon>Bacillati</taxon>
        <taxon>Bacillota</taxon>
        <taxon>Bacilli</taxon>
        <taxon>Bacillales</taxon>
        <taxon>Bacillaceae</taxon>
        <taxon>Heyndrickxia</taxon>
    </lineage>
</organism>
<evidence type="ECO:0000313" key="2">
    <source>
        <dbReference type="Proteomes" id="UP000032024"/>
    </source>
</evidence>
<evidence type="ECO:0000313" key="1">
    <source>
        <dbReference type="EMBL" id="AJO22836.1"/>
    </source>
</evidence>
<dbReference type="AlphaFoldDB" id="A0AAN0T843"/>
<keyword evidence="2" id="KW-1185">Reference proteome</keyword>
<gene>
    <name evidence="1" type="ORF">SB48_HM08orf03241</name>
</gene>
<reference evidence="2" key="1">
    <citation type="submission" date="2015-01" db="EMBL/GenBank/DDBJ databases">
        <title>Comparative genome analysis of Bacillus coagulans HM-08, Clostridium butyricum HM-68, Bacillus subtilis HM-66 and Bacillus paralicheniformis BL-09.</title>
        <authorList>
            <person name="Zhang H."/>
        </authorList>
    </citation>
    <scope>NUCLEOTIDE SEQUENCE [LARGE SCALE GENOMIC DNA]</scope>
    <source>
        <strain evidence="2">HM-08</strain>
    </source>
</reference>
<sequence>MFVPGEFISQGSLDSRLTAGKTPKPLTAWRSTLESATVTKLYGKP</sequence>
<dbReference type="EMBL" id="CP010525">
    <property type="protein sequence ID" value="AJO22836.1"/>
    <property type="molecule type" value="Genomic_DNA"/>
</dbReference>
<proteinExistence type="predicted"/>
<protein>
    <submittedName>
        <fullName evidence="1">Uncharacterized protein</fullName>
    </submittedName>
</protein>
<accession>A0AAN0T843</accession>
<dbReference type="Proteomes" id="UP000032024">
    <property type="component" value="Chromosome"/>
</dbReference>
<name>A0AAN0T843_HEYCO</name>